<dbReference type="Proteomes" id="UP001497444">
    <property type="component" value="Chromosome 7"/>
</dbReference>
<gene>
    <name evidence="2" type="ORF">CSSPJE1EN1_LOCUS21086</name>
</gene>
<dbReference type="EMBL" id="OZ020102">
    <property type="protein sequence ID" value="CAK9275608.1"/>
    <property type="molecule type" value="Genomic_DNA"/>
</dbReference>
<evidence type="ECO:0000313" key="3">
    <source>
        <dbReference type="Proteomes" id="UP001497444"/>
    </source>
</evidence>
<feature type="region of interest" description="Disordered" evidence="1">
    <location>
        <begin position="1"/>
        <end position="44"/>
    </location>
</feature>
<reference evidence="2" key="1">
    <citation type="submission" date="2024-02" db="EMBL/GenBank/DDBJ databases">
        <authorList>
            <consortium name="ELIXIR-Norway"/>
            <consortium name="Elixir Norway"/>
        </authorList>
    </citation>
    <scope>NUCLEOTIDE SEQUENCE</scope>
</reference>
<feature type="compositionally biased region" description="Low complexity" evidence="1">
    <location>
        <begin position="18"/>
        <end position="32"/>
    </location>
</feature>
<name>A0ABP0XCU5_9BRYO</name>
<sequence>MGGGSARTILASVQRQEAQQGDKSAAAAGDKAMTMNHDGHDGKHSTVMFRNIFKFSKIKPVRKEGAVHWGTQPPSGVTRLD</sequence>
<keyword evidence="3" id="KW-1185">Reference proteome</keyword>
<evidence type="ECO:0000313" key="2">
    <source>
        <dbReference type="EMBL" id="CAK9275608.1"/>
    </source>
</evidence>
<evidence type="ECO:0000256" key="1">
    <source>
        <dbReference type="SAM" id="MobiDB-lite"/>
    </source>
</evidence>
<protein>
    <submittedName>
        <fullName evidence="2">Uncharacterized protein</fullName>
    </submittedName>
</protein>
<organism evidence="2 3">
    <name type="scientific">Sphagnum jensenii</name>
    <dbReference type="NCBI Taxonomy" id="128206"/>
    <lineage>
        <taxon>Eukaryota</taxon>
        <taxon>Viridiplantae</taxon>
        <taxon>Streptophyta</taxon>
        <taxon>Embryophyta</taxon>
        <taxon>Bryophyta</taxon>
        <taxon>Sphagnophytina</taxon>
        <taxon>Sphagnopsida</taxon>
        <taxon>Sphagnales</taxon>
        <taxon>Sphagnaceae</taxon>
        <taxon>Sphagnum</taxon>
    </lineage>
</organism>
<proteinExistence type="predicted"/>
<accession>A0ABP0XCU5</accession>